<keyword evidence="2" id="KW-1185">Reference proteome</keyword>
<accession>W9RLA4</accession>
<dbReference type="Proteomes" id="UP000030645">
    <property type="component" value="Unassembled WGS sequence"/>
</dbReference>
<evidence type="ECO:0000313" key="2">
    <source>
        <dbReference type="Proteomes" id="UP000030645"/>
    </source>
</evidence>
<dbReference type="EMBL" id="KE344806">
    <property type="protein sequence ID" value="EXB80332.1"/>
    <property type="molecule type" value="Genomic_DNA"/>
</dbReference>
<organism evidence="1 2">
    <name type="scientific">Morus notabilis</name>
    <dbReference type="NCBI Taxonomy" id="981085"/>
    <lineage>
        <taxon>Eukaryota</taxon>
        <taxon>Viridiplantae</taxon>
        <taxon>Streptophyta</taxon>
        <taxon>Embryophyta</taxon>
        <taxon>Tracheophyta</taxon>
        <taxon>Spermatophyta</taxon>
        <taxon>Magnoliopsida</taxon>
        <taxon>eudicotyledons</taxon>
        <taxon>Gunneridae</taxon>
        <taxon>Pentapetalae</taxon>
        <taxon>rosids</taxon>
        <taxon>fabids</taxon>
        <taxon>Rosales</taxon>
        <taxon>Moraceae</taxon>
        <taxon>Moreae</taxon>
        <taxon>Morus</taxon>
    </lineage>
</organism>
<evidence type="ECO:0000313" key="1">
    <source>
        <dbReference type="EMBL" id="EXB80332.1"/>
    </source>
</evidence>
<name>W9RLA4_9ROSA</name>
<gene>
    <name evidence="1" type="ORF">L484_025189</name>
</gene>
<dbReference type="AlphaFoldDB" id="W9RLA4"/>
<reference evidence="2" key="1">
    <citation type="submission" date="2013-01" db="EMBL/GenBank/DDBJ databases">
        <title>Draft Genome Sequence of a Mulberry Tree, Morus notabilis C.K. Schneid.</title>
        <authorList>
            <person name="He N."/>
            <person name="Zhao S."/>
        </authorList>
    </citation>
    <scope>NUCLEOTIDE SEQUENCE</scope>
</reference>
<protein>
    <submittedName>
        <fullName evidence="1">Uncharacterized protein</fullName>
    </submittedName>
</protein>
<proteinExistence type="predicted"/>
<sequence>MPGYLAVAVGIEPVVPAEVGVLPAAEVAVAGPVAVVWIVHAVVAHFLMSDGCQRVVGIHRAYFVHNNLMHENHRRHYLLFFLVQNYGYCFGQVRRQKRTKCRPL</sequence>